<dbReference type="Gene3D" id="3.40.50.150">
    <property type="entry name" value="Vaccinia Virus protein VP39"/>
    <property type="match status" value="1"/>
</dbReference>
<dbReference type="GO" id="GO:0009007">
    <property type="term" value="F:site-specific DNA-methyltransferase (adenine-specific) activity"/>
    <property type="evidence" value="ECO:0007669"/>
    <property type="project" value="UniProtKB-EC"/>
</dbReference>
<name>A0A1H5Z896_9RHOB</name>
<proteinExistence type="predicted"/>
<dbReference type="PANTHER" id="PTHR33841:SF5">
    <property type="entry name" value="DNA METHYLASE (MODIFICATION METHYLASE) (METHYLTRANSFERASE)-RELATED"/>
    <property type="match status" value="1"/>
</dbReference>
<sequence length="1081" mass="118042">MSANIEQARETLIRCRGLREKGAVEAVVRGEFQSRLRSIFPGKDDERWINHYSEGAEAHTKVGTKTGRAADRFIDNLVGSTTIEYEADLRIKSKRDEGYSQVREHAAGLIRAGAKDSQVRGILSDTVEWYAYDVALRPGVDPASCTAEDIQLTEVETFTEGSDDAHAAERLTLFLRRHLAREQSRPLIAENLSFDLGLESPAYRRNVDALTMLVETGRESEPSIALATDLWSHFVDHLEGAGGAFRTGPYVDEIYLNILARLLSANALAGSAIVSADDELQAMLNGAYFRDRYQLENLVEQDYFGWISSPTHIGGFLPVAREIQRDLYAYDFSRRAEEDLFGRLMAQLARRSQRKLLGQEWTPGWLSRHLAERCLDLLPDGEAPAIVDMCCGSGAILAEVIKAARDRYGCADITALHEVVTGFDIDPLAVALSKTTWVITLAAEINAAAAPVTIPVYHADSLFAVTPVSASIPMLGDGDMIDITLDGETIKLPAGLVHPDYRELFDRIVDWAYDEAHDIGAPALTEDDATATLDTAAAASGVTLPSELRQAAIAAVLALANRMKELAAAGRNGIWAFILRNTYRPGLLAGQFNGLVSNPPWLAMSALADNPYRKVLSRRATLYGVKPAGQSFLHLELGTTHLLHAVDRYLKPGAAVACLVPGTIFNGTHHERFRQRAYLTSARPVPFYVSEVWQVAPGTFKYPGAALIGHKEANPGAANKPPQRGFVAQQDGTKTAEFSIRKIGAARTAWVLEKGGMPAAAAGNEEVSQQGADLMPRVAVCVEILNDSGREYRVDTPTPDSRWGFTVKQVKKLSGALFPGYVAPRFIHLMAQSENLLPFVFGDDRAPVAIPASRDATGAWQIYEPSEIRRMGFTHSARRFTAINTRLASVGAGNTLEFRINVRNKLTNQQFGDAGCLVLSGAGGKHICAACLPLTEADELVIDQTLYWQVVPDEDEAWFRTGVLNSSALTEAILPFNPEGDFGPRHIHTLPYRLMPAFDSANDDHQRIAELARRLATFATATVAGDAYIGDPSRSLPVRRRKMREALAETDDKKELEQLCAALLGTSAPESEPEVGGTDGT</sequence>
<dbReference type="EMBL" id="FNVD01000031">
    <property type="protein sequence ID" value="SEG32240.1"/>
    <property type="molecule type" value="Genomic_DNA"/>
</dbReference>
<reference evidence="6 7" key="1">
    <citation type="submission" date="2016-10" db="EMBL/GenBank/DDBJ databases">
        <authorList>
            <person name="de Groot N.N."/>
        </authorList>
    </citation>
    <scope>NUCLEOTIDE SEQUENCE [LARGE SCALE GENOMIC DNA]</scope>
    <source>
        <strain evidence="6 7">DSM 23413</strain>
    </source>
</reference>
<keyword evidence="4" id="KW-0949">S-adenosyl-L-methionine</keyword>
<keyword evidence="3" id="KW-0808">Transferase</keyword>
<comment type="catalytic activity">
    <reaction evidence="5">
        <text>a 2'-deoxyadenosine in DNA + S-adenosyl-L-methionine = an N(6)-methyl-2'-deoxyadenosine in DNA + S-adenosyl-L-homocysteine + H(+)</text>
        <dbReference type="Rhea" id="RHEA:15197"/>
        <dbReference type="Rhea" id="RHEA-COMP:12418"/>
        <dbReference type="Rhea" id="RHEA-COMP:12419"/>
        <dbReference type="ChEBI" id="CHEBI:15378"/>
        <dbReference type="ChEBI" id="CHEBI:57856"/>
        <dbReference type="ChEBI" id="CHEBI:59789"/>
        <dbReference type="ChEBI" id="CHEBI:90615"/>
        <dbReference type="ChEBI" id="CHEBI:90616"/>
        <dbReference type="EC" id="2.1.1.72"/>
    </reaction>
</comment>
<organism evidence="6 7">
    <name type="scientific">Jhaorihella thermophila</name>
    <dbReference type="NCBI Taxonomy" id="488547"/>
    <lineage>
        <taxon>Bacteria</taxon>
        <taxon>Pseudomonadati</taxon>
        <taxon>Pseudomonadota</taxon>
        <taxon>Alphaproteobacteria</taxon>
        <taxon>Rhodobacterales</taxon>
        <taxon>Paracoccaceae</taxon>
        <taxon>Jhaorihella</taxon>
    </lineage>
</organism>
<evidence type="ECO:0000313" key="6">
    <source>
        <dbReference type="EMBL" id="SEG32240.1"/>
    </source>
</evidence>
<dbReference type="OrthoDB" id="9806213at2"/>
<dbReference type="InterPro" id="IPR029063">
    <property type="entry name" value="SAM-dependent_MTases_sf"/>
</dbReference>
<protein>
    <recommendedName>
        <fullName evidence="1">site-specific DNA-methyltransferase (adenine-specific)</fullName>
        <ecNumber evidence="1">2.1.1.72</ecNumber>
    </recommendedName>
</protein>
<gene>
    <name evidence="6" type="ORF">SAMN05421751_1311</name>
</gene>
<keyword evidence="7" id="KW-1185">Reference proteome</keyword>
<dbReference type="GO" id="GO:0032259">
    <property type="term" value="P:methylation"/>
    <property type="evidence" value="ECO:0007669"/>
    <property type="project" value="UniProtKB-KW"/>
</dbReference>
<evidence type="ECO:0000313" key="7">
    <source>
        <dbReference type="Proteomes" id="UP000236742"/>
    </source>
</evidence>
<dbReference type="RefSeq" id="WP_104009350.1">
    <property type="nucleotide sequence ID" value="NZ_FNVD01000031.1"/>
</dbReference>
<dbReference type="InterPro" id="IPR002052">
    <property type="entry name" value="DNA_methylase_N6_adenine_CS"/>
</dbReference>
<dbReference type="InterPro" id="IPR050953">
    <property type="entry name" value="N4_N6_ade-DNA_methylase"/>
</dbReference>
<dbReference type="AlphaFoldDB" id="A0A1H5Z896"/>
<keyword evidence="2" id="KW-0489">Methyltransferase</keyword>
<dbReference type="PROSITE" id="PS00092">
    <property type="entry name" value="N6_MTASE"/>
    <property type="match status" value="1"/>
</dbReference>
<dbReference type="GO" id="GO:0003676">
    <property type="term" value="F:nucleic acid binding"/>
    <property type="evidence" value="ECO:0007669"/>
    <property type="project" value="InterPro"/>
</dbReference>
<dbReference type="Proteomes" id="UP000236742">
    <property type="component" value="Unassembled WGS sequence"/>
</dbReference>
<dbReference type="EC" id="2.1.1.72" evidence="1"/>
<dbReference type="PANTHER" id="PTHR33841">
    <property type="entry name" value="DNA METHYLTRANSFERASE YEEA-RELATED"/>
    <property type="match status" value="1"/>
</dbReference>
<evidence type="ECO:0000256" key="5">
    <source>
        <dbReference type="ARBA" id="ARBA00047942"/>
    </source>
</evidence>
<accession>A0A1H5Z896</accession>
<evidence type="ECO:0000256" key="1">
    <source>
        <dbReference type="ARBA" id="ARBA00011900"/>
    </source>
</evidence>
<evidence type="ECO:0000256" key="4">
    <source>
        <dbReference type="ARBA" id="ARBA00022691"/>
    </source>
</evidence>
<evidence type="ECO:0000256" key="3">
    <source>
        <dbReference type="ARBA" id="ARBA00022679"/>
    </source>
</evidence>
<evidence type="ECO:0000256" key="2">
    <source>
        <dbReference type="ARBA" id="ARBA00022603"/>
    </source>
</evidence>
<dbReference type="SUPFAM" id="SSF53335">
    <property type="entry name" value="S-adenosyl-L-methionine-dependent methyltransferases"/>
    <property type="match status" value="1"/>
</dbReference>